<protein>
    <recommendedName>
        <fullName evidence="3">Water stress and hypersensitive response domain-containing protein</fullName>
    </recommendedName>
</protein>
<keyword evidence="5" id="KW-1185">Reference proteome</keyword>
<evidence type="ECO:0000259" key="3">
    <source>
        <dbReference type="SMART" id="SM00769"/>
    </source>
</evidence>
<evidence type="ECO:0000256" key="1">
    <source>
        <dbReference type="ARBA" id="ARBA00005960"/>
    </source>
</evidence>
<dbReference type="STRING" id="3750.A0A498KK09"/>
<dbReference type="SMART" id="SM00769">
    <property type="entry name" value="WHy"/>
    <property type="match status" value="1"/>
</dbReference>
<evidence type="ECO:0000256" key="2">
    <source>
        <dbReference type="SAM" id="MobiDB-lite"/>
    </source>
</evidence>
<dbReference type="SUPFAM" id="SSF117070">
    <property type="entry name" value="LEA14-like"/>
    <property type="match status" value="1"/>
</dbReference>
<evidence type="ECO:0000313" key="5">
    <source>
        <dbReference type="Proteomes" id="UP000290289"/>
    </source>
</evidence>
<evidence type="ECO:0000313" key="4">
    <source>
        <dbReference type="EMBL" id="RXI07786.1"/>
    </source>
</evidence>
<dbReference type="GO" id="GO:0009269">
    <property type="term" value="P:response to desiccation"/>
    <property type="evidence" value="ECO:0007669"/>
    <property type="project" value="InterPro"/>
</dbReference>
<dbReference type="InterPro" id="IPR004864">
    <property type="entry name" value="LEA_2"/>
</dbReference>
<dbReference type="PANTHER" id="PTHR31459:SF19">
    <property type="entry name" value="DESICCATION-RELATED PROTEIN LEA14-RELATED"/>
    <property type="match status" value="1"/>
</dbReference>
<gene>
    <name evidence="4" type="ORF">DVH24_009817</name>
</gene>
<dbReference type="PANTHER" id="PTHR31459">
    <property type="match status" value="1"/>
</dbReference>
<name>A0A498KK09_MALDO</name>
<comment type="similarity">
    <text evidence="1">Belongs to the LEA type 2 family.</text>
</comment>
<organism evidence="4 5">
    <name type="scientific">Malus domestica</name>
    <name type="common">Apple</name>
    <name type="synonym">Pyrus malus</name>
    <dbReference type="NCBI Taxonomy" id="3750"/>
    <lineage>
        <taxon>Eukaryota</taxon>
        <taxon>Viridiplantae</taxon>
        <taxon>Streptophyta</taxon>
        <taxon>Embryophyta</taxon>
        <taxon>Tracheophyta</taxon>
        <taxon>Spermatophyta</taxon>
        <taxon>Magnoliopsida</taxon>
        <taxon>eudicotyledons</taxon>
        <taxon>Gunneridae</taxon>
        <taxon>Pentapetalae</taxon>
        <taxon>rosids</taxon>
        <taxon>fabids</taxon>
        <taxon>Rosales</taxon>
        <taxon>Rosaceae</taxon>
        <taxon>Amygdaloideae</taxon>
        <taxon>Maleae</taxon>
        <taxon>Malus</taxon>
    </lineage>
</organism>
<dbReference type="EMBL" id="RDQH01000327">
    <property type="protein sequence ID" value="RXI07786.1"/>
    <property type="molecule type" value="Genomic_DNA"/>
</dbReference>
<sequence>MQRSASSVSSTKQRSASFVSSTMQRSASSVSSTKQRSASSVSSTKQRSASFVSSTMQRSASSVSSTMQRSASFVSSWYLKVSRLAGSAKNYVASKAQGYVEWRLAEMKKRSALIVGLQFGNQSLDSTELVFEISIFNPFEFYLPVSQASFKFKSAGSEVLTGTLKESASLKPGEESIMFVLVKVPLRVFINLAKDISGDADINYEIDLSIKIKLPIIGNVVSLPIPCECQQGELKLSHLFSKLLDQINRQQLMKEHQLRQPHGSRNLEEEVVPIFSPKSLPRIRRIKCCGISLQLSSSKLQSLACSASPQAGGNFCGEYEHGGRNPGRDQHMTLREEIKVNNENWGRLKYDKSVLFFSHEGVTVGEATVSKGSIGMRRSKEVSALVERWRWRQSKRGDWLWGFEFEELYEGKRERENGGDGE</sequence>
<dbReference type="Gene3D" id="2.60.40.1820">
    <property type="match status" value="1"/>
</dbReference>
<comment type="caution">
    <text evidence="4">The sequence shown here is derived from an EMBL/GenBank/DDBJ whole genome shotgun (WGS) entry which is preliminary data.</text>
</comment>
<proteinExistence type="inferred from homology"/>
<dbReference type="Proteomes" id="UP000290289">
    <property type="component" value="Chromosome 1"/>
</dbReference>
<accession>A0A498KK09</accession>
<dbReference type="Pfam" id="PF03168">
    <property type="entry name" value="LEA_2"/>
    <property type="match status" value="1"/>
</dbReference>
<feature type="region of interest" description="Disordered" evidence="2">
    <location>
        <begin position="1"/>
        <end position="42"/>
    </location>
</feature>
<reference evidence="4 5" key="1">
    <citation type="submission" date="2018-10" db="EMBL/GenBank/DDBJ databases">
        <title>A high-quality apple genome assembly.</title>
        <authorList>
            <person name="Hu J."/>
        </authorList>
    </citation>
    <scope>NUCLEOTIDE SEQUENCE [LARGE SCALE GENOMIC DNA]</scope>
    <source>
        <strain evidence="5">cv. HFTH1</strain>
        <tissue evidence="4">Young leaf</tissue>
    </source>
</reference>
<dbReference type="AlphaFoldDB" id="A0A498KK09"/>
<dbReference type="GO" id="GO:0005829">
    <property type="term" value="C:cytosol"/>
    <property type="evidence" value="ECO:0007669"/>
    <property type="project" value="TreeGrafter"/>
</dbReference>
<dbReference type="InterPro" id="IPR045043">
    <property type="entry name" value="Lea14-like"/>
</dbReference>
<dbReference type="InterPro" id="IPR013990">
    <property type="entry name" value="WHy-dom"/>
</dbReference>
<feature type="domain" description="Water stress and hypersensitive response" evidence="3">
    <location>
        <begin position="112"/>
        <end position="230"/>
    </location>
</feature>